<comment type="caution">
    <text evidence="1">The sequence shown here is derived from an EMBL/GenBank/DDBJ whole genome shotgun (WGS) entry which is preliminary data.</text>
</comment>
<dbReference type="RefSeq" id="WP_126628611.1">
    <property type="nucleotide sequence ID" value="NZ_BIFT01000001.1"/>
</dbReference>
<dbReference type="CDD" id="cd21650">
    <property type="entry name" value="CrtA-like"/>
    <property type="match status" value="1"/>
</dbReference>
<dbReference type="EMBL" id="BIFT01000001">
    <property type="protein sequence ID" value="GCE28389.1"/>
    <property type="molecule type" value="Genomic_DNA"/>
</dbReference>
<dbReference type="InterPro" id="IPR049574">
    <property type="entry name" value="CrtA-like"/>
</dbReference>
<name>A0A402BAN0_9CHLR</name>
<evidence type="ECO:0000313" key="2">
    <source>
        <dbReference type="Proteomes" id="UP000287171"/>
    </source>
</evidence>
<gene>
    <name evidence="1" type="ORF">KDA_38730</name>
</gene>
<dbReference type="AlphaFoldDB" id="A0A402BAN0"/>
<evidence type="ECO:0008006" key="3">
    <source>
        <dbReference type="Google" id="ProtNLM"/>
    </source>
</evidence>
<dbReference type="OrthoDB" id="1122317at2"/>
<evidence type="ECO:0000313" key="1">
    <source>
        <dbReference type="EMBL" id="GCE28389.1"/>
    </source>
</evidence>
<reference evidence="2" key="1">
    <citation type="submission" date="2018-12" db="EMBL/GenBank/DDBJ databases">
        <title>Tengunoibacter tsumagoiensis gen. nov., sp. nov., Dictyobacter kobayashii sp. nov., D. alpinus sp. nov., and D. joshuensis sp. nov. and description of Dictyobacteraceae fam. nov. within the order Ktedonobacterales isolated from Tengu-no-mugimeshi.</title>
        <authorList>
            <person name="Wang C.M."/>
            <person name="Zheng Y."/>
            <person name="Sakai Y."/>
            <person name="Toyoda A."/>
            <person name="Minakuchi Y."/>
            <person name="Abe K."/>
            <person name="Yokota A."/>
            <person name="Yabe S."/>
        </authorList>
    </citation>
    <scope>NUCLEOTIDE SEQUENCE [LARGE SCALE GENOMIC DNA]</scope>
    <source>
        <strain evidence="2">Uno16</strain>
    </source>
</reference>
<dbReference type="Proteomes" id="UP000287171">
    <property type="component" value="Unassembled WGS sequence"/>
</dbReference>
<proteinExistence type="predicted"/>
<organism evidence="1 2">
    <name type="scientific">Dictyobacter alpinus</name>
    <dbReference type="NCBI Taxonomy" id="2014873"/>
    <lineage>
        <taxon>Bacteria</taxon>
        <taxon>Bacillati</taxon>
        <taxon>Chloroflexota</taxon>
        <taxon>Ktedonobacteria</taxon>
        <taxon>Ktedonobacterales</taxon>
        <taxon>Dictyobacteraceae</taxon>
        <taxon>Dictyobacter</taxon>
    </lineage>
</organism>
<accession>A0A402BAN0</accession>
<protein>
    <recommendedName>
        <fullName evidence="3">Spheroidene monooxygenase</fullName>
    </recommendedName>
</protein>
<sequence>MIIDDQQPVVAFTLSRYPRRYSGSHVLAHLGLDRWPLMHTEGLTFWRLLGVGQGRVFDPHADLQRSALFTVWRSLADLKRFEAHSKLMQRIHQRSEESWTVHMLPVTWHGEWGSRDPLRAFTPAPAPQEGPWIILTRATIYSSKIRAFLGAVPAVAEELLQQPTLINSVGVGEAPLLYQATLSLWTSLPAIKTFAYGPTTPHNHVIRRTRQEHWYREELFARFRPLASYGTWDGINPLPSFAP</sequence>
<keyword evidence="2" id="KW-1185">Reference proteome</keyword>